<dbReference type="Gene3D" id="3.30.2310.20">
    <property type="entry name" value="RelE-like"/>
    <property type="match status" value="1"/>
</dbReference>
<evidence type="ECO:0000256" key="1">
    <source>
        <dbReference type="ARBA" id="ARBA00022649"/>
    </source>
</evidence>
<dbReference type="Pfam" id="PF05016">
    <property type="entry name" value="ParE_toxin"/>
    <property type="match status" value="1"/>
</dbReference>
<dbReference type="InterPro" id="IPR007712">
    <property type="entry name" value="RelE/ParE_toxin"/>
</dbReference>
<keyword evidence="1" id="KW-1277">Toxin-antitoxin system</keyword>
<sequence>MFKVIVHKRALKYLNKLTSPKKTKIKELLTELIDNPIQHEDVKPMLGEWKGYYRIRMGNIRLIFWVDQDKKIIYVDHIGPRGDVYK</sequence>
<comment type="caution">
    <text evidence="2">The sequence shown here is derived from an EMBL/GenBank/DDBJ whole genome shotgun (WGS) entry which is preliminary data.</text>
</comment>
<gene>
    <name evidence="2" type="ORF">MAG551_01850</name>
</gene>
<dbReference type="Proteomes" id="UP000722750">
    <property type="component" value="Unassembled WGS sequence"/>
</dbReference>
<dbReference type="PANTHER" id="PTHR38813">
    <property type="match status" value="1"/>
</dbReference>
<accession>A0A941W3U8</accession>
<dbReference type="SUPFAM" id="SSF143011">
    <property type="entry name" value="RelE-like"/>
    <property type="match status" value="1"/>
</dbReference>
<proteinExistence type="predicted"/>
<dbReference type="PANTHER" id="PTHR38813:SF1">
    <property type="entry name" value="TOXIN RELE1-RELATED"/>
    <property type="match status" value="1"/>
</dbReference>
<dbReference type="InterPro" id="IPR052747">
    <property type="entry name" value="TA_system_RelE_toxin"/>
</dbReference>
<name>A0A941W3U8_9BACT</name>
<evidence type="ECO:0000313" key="3">
    <source>
        <dbReference type="Proteomes" id="UP000722750"/>
    </source>
</evidence>
<reference evidence="2" key="1">
    <citation type="journal article" date="2021" name="ISME J.">
        <title>Fine-scale metabolic discontinuity in a stratified prokaryote microbiome of a Red Sea deep halocline.</title>
        <authorList>
            <person name="Michoud G."/>
            <person name="Ngugi D.K."/>
            <person name="Barozzi A."/>
            <person name="Merlino G."/>
            <person name="Calleja M.L."/>
            <person name="Delgado-Huertas A."/>
            <person name="Moran X.A.G."/>
            <person name="Daffonchio D."/>
        </authorList>
    </citation>
    <scope>NUCLEOTIDE SEQUENCE</scope>
    <source>
        <strain evidence="2">SuakinDeep_MAG55_1</strain>
    </source>
</reference>
<evidence type="ECO:0008006" key="4">
    <source>
        <dbReference type="Google" id="ProtNLM"/>
    </source>
</evidence>
<dbReference type="InterPro" id="IPR035093">
    <property type="entry name" value="RelE/ParE_toxin_dom_sf"/>
</dbReference>
<dbReference type="AlphaFoldDB" id="A0A941W3U8"/>
<protein>
    <recommendedName>
        <fullName evidence="4">Type II toxin-antitoxin system RelE/ParE family toxin</fullName>
    </recommendedName>
</protein>
<organism evidence="2 3">
    <name type="scientific">Candidatus Scalindua arabica</name>
    <dbReference type="NCBI Taxonomy" id="1127984"/>
    <lineage>
        <taxon>Bacteria</taxon>
        <taxon>Pseudomonadati</taxon>
        <taxon>Planctomycetota</taxon>
        <taxon>Candidatus Brocadiia</taxon>
        <taxon>Candidatus Brocadiales</taxon>
        <taxon>Candidatus Scalinduaceae</taxon>
        <taxon>Candidatus Scalindua</taxon>
    </lineage>
</organism>
<evidence type="ECO:0000313" key="2">
    <source>
        <dbReference type="EMBL" id="MBS1258788.1"/>
    </source>
</evidence>
<dbReference type="EMBL" id="JAANXD010000075">
    <property type="protein sequence ID" value="MBS1258788.1"/>
    <property type="molecule type" value="Genomic_DNA"/>
</dbReference>